<name>A0A0H5R334_9EUKA</name>
<dbReference type="AlphaFoldDB" id="A0A0H5R334"/>
<feature type="non-terminal residue" evidence="1">
    <location>
        <position position="158"/>
    </location>
</feature>
<organism evidence="1">
    <name type="scientific">Spongospora subterranea</name>
    <dbReference type="NCBI Taxonomy" id="70186"/>
    <lineage>
        <taxon>Eukaryota</taxon>
        <taxon>Sar</taxon>
        <taxon>Rhizaria</taxon>
        <taxon>Endomyxa</taxon>
        <taxon>Phytomyxea</taxon>
        <taxon>Plasmodiophorida</taxon>
        <taxon>Plasmodiophoridae</taxon>
        <taxon>Spongospora</taxon>
    </lineage>
</organism>
<sequence length="158" mass="18428">MGTRDVNLLDDSDILIRRAFKFCHLEADLKLSASEDMRRDALYRCLTGAAQDRAFYEPVMSSSLLLDKMAVWYASTADPGTLEDALRNKLENSLPNERESLPDYILRYSQYFHQAKQFLPDFSMSESNCCRLFLRTLRFKTRLYAELLRLNARKVLKL</sequence>
<proteinExistence type="predicted"/>
<evidence type="ECO:0000313" key="1">
    <source>
        <dbReference type="EMBL" id="CRZ08321.1"/>
    </source>
</evidence>
<protein>
    <submittedName>
        <fullName evidence="1">Uncharacterized protein</fullName>
    </submittedName>
</protein>
<reference evidence="1" key="1">
    <citation type="submission" date="2015-04" db="EMBL/GenBank/DDBJ databases">
        <title>The genome sequence of the plant pathogenic Rhizarian Plasmodiophora brassicae reveals insights in its biotrophic life cycle and the origin of chitin synthesis.</title>
        <authorList>
            <person name="Schwelm A."/>
            <person name="Fogelqvist J."/>
            <person name="Knaust A."/>
            <person name="Julke S."/>
            <person name="Lilja T."/>
            <person name="Dhandapani V."/>
            <person name="Bonilla-Rosso G."/>
            <person name="Karlsson M."/>
            <person name="Shevchenko A."/>
            <person name="Choi S.R."/>
            <person name="Kim H.G."/>
            <person name="Park J.Y."/>
            <person name="Lim Y.P."/>
            <person name="Ludwig-Muller J."/>
            <person name="Dixelius C."/>
        </authorList>
    </citation>
    <scope>NUCLEOTIDE SEQUENCE</scope>
    <source>
        <tissue evidence="1">Potato root galls</tissue>
    </source>
</reference>
<dbReference type="EMBL" id="HACM01007879">
    <property type="protein sequence ID" value="CRZ08321.1"/>
    <property type="molecule type" value="Transcribed_RNA"/>
</dbReference>
<accession>A0A0H5R334</accession>